<dbReference type="PANTHER" id="PTHR11161">
    <property type="entry name" value="O-ACYLTRANSFERASE"/>
    <property type="match status" value="1"/>
</dbReference>
<feature type="transmembrane region" description="Helical" evidence="1">
    <location>
        <begin position="232"/>
        <end position="249"/>
    </location>
</feature>
<feature type="transmembrane region" description="Helical" evidence="1">
    <location>
        <begin position="116"/>
        <end position="133"/>
    </location>
</feature>
<organism evidence="2 3">
    <name type="scientific">Fasciolopsis buskii</name>
    <dbReference type="NCBI Taxonomy" id="27845"/>
    <lineage>
        <taxon>Eukaryota</taxon>
        <taxon>Metazoa</taxon>
        <taxon>Spiralia</taxon>
        <taxon>Lophotrochozoa</taxon>
        <taxon>Platyhelminthes</taxon>
        <taxon>Trematoda</taxon>
        <taxon>Digenea</taxon>
        <taxon>Plagiorchiida</taxon>
        <taxon>Echinostomata</taxon>
        <taxon>Echinostomatoidea</taxon>
        <taxon>Fasciolidae</taxon>
        <taxon>Fasciolopsis</taxon>
    </lineage>
</organism>
<keyword evidence="3" id="KW-1185">Reference proteome</keyword>
<accession>A0A8E0RY77</accession>
<evidence type="ECO:0000256" key="1">
    <source>
        <dbReference type="SAM" id="Phobius"/>
    </source>
</evidence>
<keyword evidence="1" id="KW-1133">Transmembrane helix</keyword>
<evidence type="ECO:0000313" key="2">
    <source>
        <dbReference type="EMBL" id="KAA0194422.1"/>
    </source>
</evidence>
<proteinExistence type="predicted"/>
<feature type="transmembrane region" description="Helical" evidence="1">
    <location>
        <begin position="187"/>
        <end position="212"/>
    </location>
</feature>
<keyword evidence="1" id="KW-0812">Transmembrane</keyword>
<dbReference type="Proteomes" id="UP000728185">
    <property type="component" value="Unassembled WGS sequence"/>
</dbReference>
<dbReference type="AlphaFoldDB" id="A0A8E0RY77"/>
<dbReference type="InterPro" id="IPR052728">
    <property type="entry name" value="O2_lipid_transport_reg"/>
</dbReference>
<sequence>MITIKAEKFTFQIDTCLPVCTSPLYWTYITHSGWSNVCTRLRPDGLQHMSPNVVFNLPKQFGQNRSNSTKRLAGLLFATALITTGVVTTMVLAYLHQFQVIPADPDWMTAVYVRPYTRWGTYVIGMLLGWILVDFPQITKPRSKLCQYGVSVGGVLLAALLTLLPIYGPYRVSSGELPPLTRLQSAAYHGLSRPSFTLGVAIVVFLCATGYLEPVRAFLAWSAFRAGARLTYCAYLLHPIILTYVYMGAKTPFVVDKTLVVSFYAQCRIWG</sequence>
<dbReference type="EMBL" id="LUCM01004382">
    <property type="protein sequence ID" value="KAA0194422.1"/>
    <property type="molecule type" value="Genomic_DNA"/>
</dbReference>
<evidence type="ECO:0000313" key="3">
    <source>
        <dbReference type="Proteomes" id="UP000728185"/>
    </source>
</evidence>
<dbReference type="PANTHER" id="PTHR11161:SF0">
    <property type="entry name" value="O-ACYLTRANSFERASE LIKE PROTEIN"/>
    <property type="match status" value="1"/>
</dbReference>
<feature type="transmembrane region" description="Helical" evidence="1">
    <location>
        <begin position="145"/>
        <end position="167"/>
    </location>
</feature>
<keyword evidence="1" id="KW-0472">Membrane</keyword>
<comment type="caution">
    <text evidence="2">The sequence shown here is derived from an EMBL/GenBank/DDBJ whole genome shotgun (WGS) entry which is preliminary data.</text>
</comment>
<protein>
    <submittedName>
        <fullName evidence="2">Nose resistant to fluoxetine protein 6</fullName>
    </submittedName>
</protein>
<dbReference type="OrthoDB" id="207378at2759"/>
<gene>
    <name evidence="2" type="ORF">FBUS_04081</name>
</gene>
<name>A0A8E0RY77_9TREM</name>
<feature type="transmembrane region" description="Helical" evidence="1">
    <location>
        <begin position="72"/>
        <end position="96"/>
    </location>
</feature>
<reference evidence="2" key="1">
    <citation type="submission" date="2019-05" db="EMBL/GenBank/DDBJ databases">
        <title>Annotation for the trematode Fasciolopsis buski.</title>
        <authorList>
            <person name="Choi Y.-J."/>
        </authorList>
    </citation>
    <scope>NUCLEOTIDE SEQUENCE</scope>
    <source>
        <strain evidence="2">HT</strain>
        <tissue evidence="2">Whole worm</tissue>
    </source>
</reference>